<accession>A0AAU9D5Q2</accession>
<dbReference type="AlphaFoldDB" id="A0AAU9D5Q2"/>
<name>A0AAU9D5Q2_9LACO</name>
<feature type="compositionally biased region" description="Polar residues" evidence="1">
    <location>
        <begin position="37"/>
        <end position="48"/>
    </location>
</feature>
<dbReference type="RefSeq" id="WP_317697996.1">
    <property type="nucleotide sequence ID" value="NZ_AP026801.1"/>
</dbReference>
<evidence type="ECO:0000313" key="3">
    <source>
        <dbReference type="EMBL" id="BDR56132.1"/>
    </source>
</evidence>
<keyword evidence="2" id="KW-1133">Transmembrane helix</keyword>
<evidence type="ECO:0000256" key="1">
    <source>
        <dbReference type="SAM" id="MobiDB-lite"/>
    </source>
</evidence>
<dbReference type="KEGG" id="xak:KIMC2_06940"/>
<keyword evidence="2" id="KW-0812">Transmembrane</keyword>
<evidence type="ECO:0008006" key="5">
    <source>
        <dbReference type="Google" id="ProtNLM"/>
    </source>
</evidence>
<dbReference type="Proteomes" id="UP001321804">
    <property type="component" value="Chromosome"/>
</dbReference>
<feature type="transmembrane region" description="Helical" evidence="2">
    <location>
        <begin position="7"/>
        <end position="25"/>
    </location>
</feature>
<organism evidence="3 4">
    <name type="scientific">Xylocopilactobacillus apis</name>
    <dbReference type="NCBI Taxonomy" id="2932183"/>
    <lineage>
        <taxon>Bacteria</taxon>
        <taxon>Bacillati</taxon>
        <taxon>Bacillota</taxon>
        <taxon>Bacilli</taxon>
        <taxon>Lactobacillales</taxon>
        <taxon>Lactobacillaceae</taxon>
        <taxon>Xylocopilactobacillus</taxon>
    </lineage>
</organism>
<proteinExistence type="predicted"/>
<keyword evidence="2" id="KW-0472">Membrane</keyword>
<reference evidence="3 4" key="1">
    <citation type="journal article" date="2023" name="Microbiol. Spectr.">
        <title>Symbiosis of Carpenter Bees with Uncharacterized Lactic Acid Bacteria Showing NAD Auxotrophy.</title>
        <authorList>
            <person name="Kawasaki S."/>
            <person name="Ozawa K."/>
            <person name="Mori T."/>
            <person name="Yamamoto A."/>
            <person name="Ito M."/>
            <person name="Ohkuma M."/>
            <person name="Sakamoto M."/>
            <person name="Matsutani M."/>
        </authorList>
    </citation>
    <scope>NUCLEOTIDE SEQUENCE [LARGE SCALE GENOMIC DNA]</scope>
    <source>
        <strain evidence="3 4">KimC2</strain>
    </source>
</reference>
<feature type="region of interest" description="Disordered" evidence="1">
    <location>
        <begin position="34"/>
        <end position="55"/>
    </location>
</feature>
<dbReference type="EMBL" id="AP026801">
    <property type="protein sequence ID" value="BDR56132.1"/>
    <property type="molecule type" value="Genomic_DNA"/>
</dbReference>
<protein>
    <recommendedName>
        <fullName evidence="5">Phr family secreted Rap phosphatase inhibitor</fullName>
    </recommendedName>
</protein>
<keyword evidence="4" id="KW-1185">Reference proteome</keyword>
<sequence length="55" mass="5791">MNKLVKRLGYLIVVIVSIATIGIALNNKQESKAADFPQNTANVNNGSVSRGGAFS</sequence>
<gene>
    <name evidence="3" type="ORF">KIMC2_06940</name>
</gene>
<evidence type="ECO:0000256" key="2">
    <source>
        <dbReference type="SAM" id="Phobius"/>
    </source>
</evidence>
<evidence type="ECO:0000313" key="4">
    <source>
        <dbReference type="Proteomes" id="UP001321804"/>
    </source>
</evidence>